<dbReference type="EMBL" id="BMHT01000002">
    <property type="protein sequence ID" value="GGF03965.1"/>
    <property type="molecule type" value="Genomic_DNA"/>
</dbReference>
<dbReference type="RefSeq" id="WP_188812446.1">
    <property type="nucleotide sequence ID" value="NZ_BMHT01000002.1"/>
</dbReference>
<sequence>MAYTAFGREQDFAHAQMYFEKVLLHLKQSSWPTQSIEFIEQLAAAAQLYSWFTASKVSLPLAGELLAALDTQLLAKAYALLAGSHADQKSIFFRLLRYFQLRLPNAMIAEELHALFHQARKTSAATGQGSLLLPAAHELASDSGPIYLGLADGLAGEALQLIRLYQAGIQEEAIEAAIKARIMIILATRREVDFSEGIYGMFPDVVASGAEEIQSSQELTWRSGDIGQALLLYEAHALFKDEELANLAELVGLNTLLRKDARATRVSTSAFCTGAAGTAHLYGQLYYASGNPAYHEGYRYWLTQTQQYVRQDMASNYYQAPRGLRHSLVSVGLVLLTAISECELKWEQSIL</sequence>
<dbReference type="Pfam" id="PF05147">
    <property type="entry name" value="LANC_like"/>
    <property type="match status" value="1"/>
</dbReference>
<dbReference type="InterPro" id="IPR007822">
    <property type="entry name" value="LANC-like"/>
</dbReference>
<evidence type="ECO:0000313" key="1">
    <source>
        <dbReference type="EMBL" id="GGF03965.1"/>
    </source>
</evidence>
<organism evidence="1 2">
    <name type="scientific">Hymenobacter cavernae</name>
    <dbReference type="NCBI Taxonomy" id="2044852"/>
    <lineage>
        <taxon>Bacteria</taxon>
        <taxon>Pseudomonadati</taxon>
        <taxon>Bacteroidota</taxon>
        <taxon>Cytophagia</taxon>
        <taxon>Cytophagales</taxon>
        <taxon>Hymenobacteraceae</taxon>
        <taxon>Hymenobacter</taxon>
    </lineage>
</organism>
<dbReference type="Proteomes" id="UP000632273">
    <property type="component" value="Unassembled WGS sequence"/>
</dbReference>
<dbReference type="SUPFAM" id="SSF158745">
    <property type="entry name" value="LanC-like"/>
    <property type="match status" value="1"/>
</dbReference>
<protein>
    <submittedName>
        <fullName evidence="1">Uncharacterized protein</fullName>
    </submittedName>
</protein>
<evidence type="ECO:0000313" key="2">
    <source>
        <dbReference type="Proteomes" id="UP000632273"/>
    </source>
</evidence>
<proteinExistence type="predicted"/>
<accession>A0ABQ1TW57</accession>
<reference evidence="2" key="1">
    <citation type="journal article" date="2019" name="Int. J. Syst. Evol. Microbiol.">
        <title>The Global Catalogue of Microorganisms (GCM) 10K type strain sequencing project: providing services to taxonomists for standard genome sequencing and annotation.</title>
        <authorList>
            <consortium name="The Broad Institute Genomics Platform"/>
            <consortium name="The Broad Institute Genome Sequencing Center for Infectious Disease"/>
            <person name="Wu L."/>
            <person name="Ma J."/>
        </authorList>
    </citation>
    <scope>NUCLEOTIDE SEQUENCE [LARGE SCALE GENOMIC DNA]</scope>
    <source>
        <strain evidence="2">CGMCC 1.15197</strain>
    </source>
</reference>
<dbReference type="Gene3D" id="1.50.10.20">
    <property type="match status" value="1"/>
</dbReference>
<name>A0ABQ1TW57_9BACT</name>
<keyword evidence="2" id="KW-1185">Reference proteome</keyword>
<comment type="caution">
    <text evidence="1">The sequence shown here is derived from an EMBL/GenBank/DDBJ whole genome shotgun (WGS) entry which is preliminary data.</text>
</comment>
<gene>
    <name evidence="1" type="ORF">GCM10011383_13790</name>
</gene>